<reference evidence="1 2" key="1">
    <citation type="submission" date="2016-07" db="EMBL/GenBank/DDBJ databases">
        <title>Pervasive Adenine N6-methylation of Active Genes in Fungi.</title>
        <authorList>
            <consortium name="DOE Joint Genome Institute"/>
            <person name="Mondo S.J."/>
            <person name="Dannebaum R.O."/>
            <person name="Kuo R.C."/>
            <person name="Labutti K."/>
            <person name="Haridas S."/>
            <person name="Kuo A."/>
            <person name="Salamov A."/>
            <person name="Ahrendt S.R."/>
            <person name="Lipzen A."/>
            <person name="Sullivan W."/>
            <person name="Andreopoulos W.B."/>
            <person name="Clum A."/>
            <person name="Lindquist E."/>
            <person name="Daum C."/>
            <person name="Ramamoorthy G.K."/>
            <person name="Gryganskyi A."/>
            <person name="Culley D."/>
            <person name="Magnuson J.K."/>
            <person name="James T.Y."/>
            <person name="O'Malley M.A."/>
            <person name="Stajich J.E."/>
            <person name="Spatafora J.W."/>
            <person name="Visel A."/>
            <person name="Grigoriev I.V."/>
        </authorList>
    </citation>
    <scope>NUCLEOTIDE SEQUENCE [LARGE SCALE GENOMIC DNA]</scope>
    <source>
        <strain evidence="1 2">68-887.2</strain>
    </source>
</reference>
<organism evidence="1 2">
    <name type="scientific">Naematelia encephala</name>
    <dbReference type="NCBI Taxonomy" id="71784"/>
    <lineage>
        <taxon>Eukaryota</taxon>
        <taxon>Fungi</taxon>
        <taxon>Dikarya</taxon>
        <taxon>Basidiomycota</taxon>
        <taxon>Agaricomycotina</taxon>
        <taxon>Tremellomycetes</taxon>
        <taxon>Tremellales</taxon>
        <taxon>Naemateliaceae</taxon>
        <taxon>Naematelia</taxon>
    </lineage>
</organism>
<dbReference type="InParanoid" id="A0A1Y2AW22"/>
<dbReference type="EMBL" id="MCFC01000044">
    <property type="protein sequence ID" value="ORY26793.1"/>
    <property type="molecule type" value="Genomic_DNA"/>
</dbReference>
<proteinExistence type="predicted"/>
<dbReference type="AlphaFoldDB" id="A0A1Y2AW22"/>
<dbReference type="Proteomes" id="UP000193986">
    <property type="component" value="Unassembled WGS sequence"/>
</dbReference>
<name>A0A1Y2AW22_9TREE</name>
<dbReference type="STRING" id="71784.A0A1Y2AW22"/>
<comment type="caution">
    <text evidence="1">The sequence shown here is derived from an EMBL/GenBank/DDBJ whole genome shotgun (WGS) entry which is preliminary data.</text>
</comment>
<evidence type="ECO:0008006" key="3">
    <source>
        <dbReference type="Google" id="ProtNLM"/>
    </source>
</evidence>
<evidence type="ECO:0000313" key="1">
    <source>
        <dbReference type="EMBL" id="ORY26793.1"/>
    </source>
</evidence>
<accession>A0A1Y2AW22</accession>
<evidence type="ECO:0000313" key="2">
    <source>
        <dbReference type="Proteomes" id="UP000193986"/>
    </source>
</evidence>
<gene>
    <name evidence="1" type="ORF">BCR39DRAFT_594670</name>
</gene>
<protein>
    <recommendedName>
        <fullName evidence="3">CND01770-like protein</fullName>
    </recommendedName>
</protein>
<sequence>MYIPNLQGLLTAGLALTGALTKPSKVVKGHVLDYAVESCLDDDGNVRCSKPFLVKKSTCYKLSWSTDGTLSHTTAEVRDAGSDEIVYYRDTDGEWTPEKGELVYIDFKPKIAGQGNKTVDYKVDTCE</sequence>
<dbReference type="OrthoDB" id="2566743at2759"/>
<keyword evidence="2" id="KW-1185">Reference proteome</keyword>